<evidence type="ECO:0000256" key="1">
    <source>
        <dbReference type="SAM" id="MobiDB-lite"/>
    </source>
</evidence>
<gene>
    <name evidence="2" type="ORF">BU24DRAFT_265485</name>
</gene>
<feature type="region of interest" description="Disordered" evidence="1">
    <location>
        <begin position="102"/>
        <end position="130"/>
    </location>
</feature>
<name>A0A6A5XFG7_9PLEO</name>
<dbReference type="RefSeq" id="XP_033380217.1">
    <property type="nucleotide sequence ID" value="XM_033522540.1"/>
</dbReference>
<dbReference type="GO" id="GO:0004252">
    <property type="term" value="F:serine-type endopeptidase activity"/>
    <property type="evidence" value="ECO:0007669"/>
    <property type="project" value="InterPro"/>
</dbReference>
<organism evidence="2 3">
    <name type="scientific">Aaosphaeria arxii CBS 175.79</name>
    <dbReference type="NCBI Taxonomy" id="1450172"/>
    <lineage>
        <taxon>Eukaryota</taxon>
        <taxon>Fungi</taxon>
        <taxon>Dikarya</taxon>
        <taxon>Ascomycota</taxon>
        <taxon>Pezizomycotina</taxon>
        <taxon>Dothideomycetes</taxon>
        <taxon>Pleosporomycetidae</taxon>
        <taxon>Pleosporales</taxon>
        <taxon>Pleosporales incertae sedis</taxon>
        <taxon>Aaosphaeria</taxon>
    </lineage>
</organism>
<feature type="region of interest" description="Disordered" evidence="1">
    <location>
        <begin position="325"/>
        <end position="363"/>
    </location>
</feature>
<feature type="compositionally biased region" description="Low complexity" evidence="1">
    <location>
        <begin position="329"/>
        <end position="360"/>
    </location>
</feature>
<dbReference type="SUPFAM" id="SSF52743">
    <property type="entry name" value="Subtilisin-like"/>
    <property type="match status" value="1"/>
</dbReference>
<feature type="compositionally biased region" description="Gly residues" evidence="1">
    <location>
        <begin position="121"/>
        <end position="130"/>
    </location>
</feature>
<dbReference type="GO" id="GO:0006508">
    <property type="term" value="P:proteolysis"/>
    <property type="evidence" value="ECO:0007669"/>
    <property type="project" value="UniProtKB-KW"/>
</dbReference>
<dbReference type="GeneID" id="54279937"/>
<reference evidence="2" key="1">
    <citation type="journal article" date="2020" name="Stud. Mycol.">
        <title>101 Dothideomycetes genomes: a test case for predicting lifestyles and emergence of pathogens.</title>
        <authorList>
            <person name="Haridas S."/>
            <person name="Albert R."/>
            <person name="Binder M."/>
            <person name="Bloem J."/>
            <person name="Labutti K."/>
            <person name="Salamov A."/>
            <person name="Andreopoulos B."/>
            <person name="Baker S."/>
            <person name="Barry K."/>
            <person name="Bills G."/>
            <person name="Bluhm B."/>
            <person name="Cannon C."/>
            <person name="Castanera R."/>
            <person name="Culley D."/>
            <person name="Daum C."/>
            <person name="Ezra D."/>
            <person name="Gonzalez J."/>
            <person name="Henrissat B."/>
            <person name="Kuo A."/>
            <person name="Liang C."/>
            <person name="Lipzen A."/>
            <person name="Lutzoni F."/>
            <person name="Magnuson J."/>
            <person name="Mondo S."/>
            <person name="Nolan M."/>
            <person name="Ohm R."/>
            <person name="Pangilinan J."/>
            <person name="Park H.-J."/>
            <person name="Ramirez L."/>
            <person name="Alfaro M."/>
            <person name="Sun H."/>
            <person name="Tritt A."/>
            <person name="Yoshinaga Y."/>
            <person name="Zwiers L.-H."/>
            <person name="Turgeon B."/>
            <person name="Goodwin S."/>
            <person name="Spatafora J."/>
            <person name="Crous P."/>
            <person name="Grigoriev I."/>
        </authorList>
    </citation>
    <scope>NUCLEOTIDE SEQUENCE</scope>
    <source>
        <strain evidence="2">CBS 175.79</strain>
    </source>
</reference>
<accession>A0A6A5XFG7</accession>
<dbReference type="OrthoDB" id="3797974at2759"/>
<dbReference type="InterPro" id="IPR036852">
    <property type="entry name" value="Peptidase_S8/S53_dom_sf"/>
</dbReference>
<sequence>MTDLPPLESGPSSPSASIPTSLLGISKSSSVVPTASITGIPPSWIMDVVIDSQEYNLPSPNQPPSEIFLSNGEKALLMSDRVIMRGETLEIPAGLTSMQQIKKGDQTVKAQPGKSSRPSGGNNGGGGGKGGGGGGGIFGAIGKIARAAGSAARGVASVGKHAANLATGGAGSAIGGLSGALSTAVKDVGSVVSSINGVQQDLSFEALNTGKGALNTVLNAQNLGRNVGNFMKSMSTALKNFDKLTPEVQQQIFDSIKEFSKPEGTLEKAQRAMKDFEDFPWDEQEVPSISVPSGTSMPVSQSLSTAATQSLSTAASTESQSVSLTSMASTLTPSATQSLTSSQSTTESSTSSSSTAGPSETPVPYIIQTKEGTSVEAFNAFIRDLDGGVGVAQTFEPLLHQLYCTKIAPTKAAELKMTNPLIGIMVEETFDPTFMGADDTFNAPAASRRHGFEPHHSNASKISRALIPEQQNAPWWKRILSSPPTSPLNPPHRDPGYLADDSAGEKTTIYIIDSGFDLSIPALQEEGRTIRTYFPPNDIAFPVDFLKNLRKTHPEATIEEERLNTVNPVSHGTKMAAIAGGKLHGIAQNADLYLLKTKGVYNTHAWKNPLDHSKGKVGPQDYGPTPKAIATVLSKVGRDISDRLAKDPSARSVINMSFGTSIVGTDNRGREMEPFYADFFRFIETVKATVVVAAGNDPDLGLHQQVPQKFGTTTNQIITVGGVNEEGKIYDQTCHPHPGQPGSMTLYAPATNVIAPGHNNELHLNTDFNTGTSQAAAIISGLAAYFLSHPEINLFNHGDIPIPRDDMKKFMTSHAWTRVPREDFVTPPLFWPRVPIEHLNVPYNLARGDTFHPDIQCQIPFRKRGENKTATACSMSSKTAPTTLSTGTRFVMLV</sequence>
<keyword evidence="3" id="KW-1185">Reference proteome</keyword>
<feature type="region of interest" description="Disordered" evidence="1">
    <location>
        <begin position="277"/>
        <end position="302"/>
    </location>
</feature>
<dbReference type="AlphaFoldDB" id="A0A6A5XFG7"/>
<dbReference type="EMBL" id="ML978073">
    <property type="protein sequence ID" value="KAF2011878.1"/>
    <property type="molecule type" value="Genomic_DNA"/>
</dbReference>
<feature type="compositionally biased region" description="Polar residues" evidence="1">
    <location>
        <begin position="290"/>
        <end position="299"/>
    </location>
</feature>
<dbReference type="PRINTS" id="PR00723">
    <property type="entry name" value="SUBTILISIN"/>
</dbReference>
<dbReference type="Gene3D" id="3.40.50.200">
    <property type="entry name" value="Peptidase S8/S53 domain"/>
    <property type="match status" value="1"/>
</dbReference>
<evidence type="ECO:0000313" key="3">
    <source>
        <dbReference type="Proteomes" id="UP000799778"/>
    </source>
</evidence>
<evidence type="ECO:0000313" key="2">
    <source>
        <dbReference type="EMBL" id="KAF2011878.1"/>
    </source>
</evidence>
<dbReference type="InterPro" id="IPR015500">
    <property type="entry name" value="Peptidase_S8_subtilisin-rel"/>
</dbReference>
<protein>
    <submittedName>
        <fullName evidence="2">Subtilisin-like protein</fullName>
    </submittedName>
</protein>
<proteinExistence type="predicted"/>
<feature type="region of interest" description="Disordered" evidence="1">
    <location>
        <begin position="481"/>
        <end position="500"/>
    </location>
</feature>
<dbReference type="Proteomes" id="UP000799778">
    <property type="component" value="Unassembled WGS sequence"/>
</dbReference>